<dbReference type="SUPFAM" id="SSF50494">
    <property type="entry name" value="Trypsin-like serine proteases"/>
    <property type="match status" value="2"/>
</dbReference>
<dbReference type="PROSITE" id="PS00134">
    <property type="entry name" value="TRYPSIN_HIS"/>
    <property type="match status" value="1"/>
</dbReference>
<dbReference type="InterPro" id="IPR051333">
    <property type="entry name" value="CLIP_Serine_Protease"/>
</dbReference>
<dbReference type="InterPro" id="IPR018114">
    <property type="entry name" value="TRYPSIN_HIS"/>
</dbReference>
<dbReference type="PRINTS" id="PR00722">
    <property type="entry name" value="CHYMOTRYPSIN"/>
</dbReference>
<proteinExistence type="predicted"/>
<dbReference type="PROSITE" id="PS50240">
    <property type="entry name" value="TRYPSIN_DOM"/>
    <property type="match status" value="2"/>
</dbReference>
<sequence length="353" mass="39634">MQNRQAAKNVRFKREYHNDTNLWDVYVGAKCSTAQRCSKRRIVAELMPHPFFDECEYSDDIAIFELKEDIPETEAVPICMPLKRTKLRKILKAAGSGSDTTLPWYAEFSNGMQVITLTLKNERASSNEIETISKNSSLCSGDSGGPLFQYNRAGKIAIVGVASTIIPHCRVENDTRSNYFEDVRRHISWICHNTALEYDFKVLGGTDVDPNEFPFMATLRYRIGMQFQLCGGSLISPYHILTAAHCVTRKKGGNEDCDKPVEERSLEYEYNTGEDSWDVYIGSACRFMHECSSPHKVSEIYVHSGYDGCKEANDLAVIALKNPVLTDEGYPVCLPEENEHLPLRMIGAGSGGD</sequence>
<evidence type="ECO:0000313" key="2">
    <source>
        <dbReference type="EMBL" id="KHJ80531.1"/>
    </source>
</evidence>
<dbReference type="GO" id="GO:0004252">
    <property type="term" value="F:serine-type endopeptidase activity"/>
    <property type="evidence" value="ECO:0007669"/>
    <property type="project" value="InterPro"/>
</dbReference>
<dbReference type="AlphaFoldDB" id="A0A0B1S9F1"/>
<organism evidence="2 3">
    <name type="scientific">Oesophagostomum dentatum</name>
    <name type="common">Nodular worm</name>
    <dbReference type="NCBI Taxonomy" id="61180"/>
    <lineage>
        <taxon>Eukaryota</taxon>
        <taxon>Metazoa</taxon>
        <taxon>Ecdysozoa</taxon>
        <taxon>Nematoda</taxon>
        <taxon>Chromadorea</taxon>
        <taxon>Rhabditida</taxon>
        <taxon>Rhabditina</taxon>
        <taxon>Rhabditomorpha</taxon>
        <taxon>Strongyloidea</taxon>
        <taxon>Strongylidae</taxon>
        <taxon>Oesophagostomum</taxon>
    </lineage>
</organism>
<feature type="non-terminal residue" evidence="2">
    <location>
        <position position="353"/>
    </location>
</feature>
<dbReference type="InterPro" id="IPR001254">
    <property type="entry name" value="Trypsin_dom"/>
</dbReference>
<evidence type="ECO:0000259" key="1">
    <source>
        <dbReference type="PROSITE" id="PS50240"/>
    </source>
</evidence>
<protein>
    <submittedName>
        <fullName evidence="2">Trypsin</fullName>
    </submittedName>
</protein>
<dbReference type="InterPro" id="IPR001314">
    <property type="entry name" value="Peptidase_S1A"/>
</dbReference>
<gene>
    <name evidence="2" type="ORF">OESDEN_19794</name>
</gene>
<dbReference type="GO" id="GO:0006508">
    <property type="term" value="P:proteolysis"/>
    <property type="evidence" value="ECO:0007669"/>
    <property type="project" value="InterPro"/>
</dbReference>
<feature type="domain" description="Peptidase S1" evidence="1">
    <location>
        <begin position="202"/>
        <end position="353"/>
    </location>
</feature>
<dbReference type="SMART" id="SM00020">
    <property type="entry name" value="Tryp_SPc"/>
    <property type="match status" value="1"/>
</dbReference>
<feature type="domain" description="Peptidase S1" evidence="1">
    <location>
        <begin position="1"/>
        <end position="195"/>
    </location>
</feature>
<keyword evidence="3" id="KW-1185">Reference proteome</keyword>
<dbReference type="InterPro" id="IPR009003">
    <property type="entry name" value="Peptidase_S1_PA"/>
</dbReference>
<dbReference type="PANTHER" id="PTHR24260:SF136">
    <property type="entry name" value="GH08193P-RELATED"/>
    <property type="match status" value="1"/>
</dbReference>
<dbReference type="Pfam" id="PF00089">
    <property type="entry name" value="Trypsin"/>
    <property type="match status" value="2"/>
</dbReference>
<name>A0A0B1S9F1_OESDE</name>
<accession>A0A0B1S9F1</accession>
<dbReference type="InterPro" id="IPR043504">
    <property type="entry name" value="Peptidase_S1_PA_chymotrypsin"/>
</dbReference>
<dbReference type="Proteomes" id="UP000053660">
    <property type="component" value="Unassembled WGS sequence"/>
</dbReference>
<reference evidence="2 3" key="1">
    <citation type="submission" date="2014-03" db="EMBL/GenBank/DDBJ databases">
        <title>Draft genome of the hookworm Oesophagostomum dentatum.</title>
        <authorList>
            <person name="Mitreva M."/>
        </authorList>
    </citation>
    <scope>NUCLEOTIDE SEQUENCE [LARGE SCALE GENOMIC DNA]</scope>
    <source>
        <strain evidence="2 3">OD-Hann</strain>
    </source>
</reference>
<evidence type="ECO:0000313" key="3">
    <source>
        <dbReference type="Proteomes" id="UP000053660"/>
    </source>
</evidence>
<dbReference type="PANTHER" id="PTHR24260">
    <property type="match status" value="1"/>
</dbReference>
<dbReference type="OrthoDB" id="10061449at2759"/>
<dbReference type="Gene3D" id="2.40.10.10">
    <property type="entry name" value="Trypsin-like serine proteases"/>
    <property type="match status" value="2"/>
</dbReference>
<dbReference type="EMBL" id="KN600353">
    <property type="protein sequence ID" value="KHJ80531.1"/>
    <property type="molecule type" value="Genomic_DNA"/>
</dbReference>